<sequence>MLPLMGMGATGAKIGENAKTNLKANSRTEGGEDVGTEGGDDVDSEGNESEYMDSSELEKYGDKELSNEEIDTSYLGKKIISPRYDPNYVIQLWEIGLRFEDNQQFKEVL</sequence>
<accession>A0A2P5YB10</accession>
<gene>
    <name evidence="2" type="ORF">GOBAR_AA07888</name>
</gene>
<feature type="region of interest" description="Disordered" evidence="1">
    <location>
        <begin position="1"/>
        <end position="66"/>
    </location>
</feature>
<evidence type="ECO:0000313" key="3">
    <source>
        <dbReference type="Proteomes" id="UP000239757"/>
    </source>
</evidence>
<proteinExistence type="predicted"/>
<evidence type="ECO:0000313" key="2">
    <source>
        <dbReference type="EMBL" id="PPS12759.1"/>
    </source>
</evidence>
<dbReference type="AlphaFoldDB" id="A0A2P5YB10"/>
<name>A0A2P5YB10_GOSBA</name>
<dbReference type="EMBL" id="KZ663434">
    <property type="protein sequence ID" value="PPS12759.1"/>
    <property type="molecule type" value="Genomic_DNA"/>
</dbReference>
<feature type="compositionally biased region" description="Polar residues" evidence="1">
    <location>
        <begin position="18"/>
        <end position="27"/>
    </location>
</feature>
<feature type="compositionally biased region" description="Acidic residues" evidence="1">
    <location>
        <begin position="31"/>
        <end position="55"/>
    </location>
</feature>
<organism evidence="2 3">
    <name type="scientific">Gossypium barbadense</name>
    <name type="common">Sea Island cotton</name>
    <name type="synonym">Hibiscus barbadensis</name>
    <dbReference type="NCBI Taxonomy" id="3634"/>
    <lineage>
        <taxon>Eukaryota</taxon>
        <taxon>Viridiplantae</taxon>
        <taxon>Streptophyta</taxon>
        <taxon>Embryophyta</taxon>
        <taxon>Tracheophyta</taxon>
        <taxon>Spermatophyta</taxon>
        <taxon>Magnoliopsida</taxon>
        <taxon>eudicotyledons</taxon>
        <taxon>Gunneridae</taxon>
        <taxon>Pentapetalae</taxon>
        <taxon>rosids</taxon>
        <taxon>malvids</taxon>
        <taxon>Malvales</taxon>
        <taxon>Malvaceae</taxon>
        <taxon>Malvoideae</taxon>
        <taxon>Gossypium</taxon>
    </lineage>
</organism>
<reference evidence="2 3" key="1">
    <citation type="submission" date="2015-01" db="EMBL/GenBank/DDBJ databases">
        <title>Genome of allotetraploid Gossypium barbadense reveals genomic plasticity and fiber elongation in cotton evolution.</title>
        <authorList>
            <person name="Chen X."/>
            <person name="Liu X."/>
            <person name="Zhao B."/>
            <person name="Zheng H."/>
            <person name="Hu Y."/>
            <person name="Lu G."/>
            <person name="Yang C."/>
            <person name="Chen J."/>
            <person name="Shan C."/>
            <person name="Zhang L."/>
            <person name="Zhou Y."/>
            <person name="Wang L."/>
            <person name="Guo W."/>
            <person name="Bai Y."/>
            <person name="Ruan J."/>
            <person name="Shangguan X."/>
            <person name="Mao Y."/>
            <person name="Jiang J."/>
            <person name="Zhu Y."/>
            <person name="Lei J."/>
            <person name="Kang H."/>
            <person name="Chen S."/>
            <person name="He X."/>
            <person name="Wang R."/>
            <person name="Wang Y."/>
            <person name="Chen J."/>
            <person name="Wang L."/>
            <person name="Yu S."/>
            <person name="Wang B."/>
            <person name="Wei J."/>
            <person name="Song S."/>
            <person name="Lu X."/>
            <person name="Gao Z."/>
            <person name="Gu W."/>
            <person name="Deng X."/>
            <person name="Ma D."/>
            <person name="Wang S."/>
            <person name="Liang W."/>
            <person name="Fang L."/>
            <person name="Cai C."/>
            <person name="Zhu X."/>
            <person name="Zhou B."/>
            <person name="Zhang Y."/>
            <person name="Chen Z."/>
            <person name="Xu S."/>
            <person name="Zhu R."/>
            <person name="Wang S."/>
            <person name="Zhang T."/>
            <person name="Zhao G."/>
        </authorList>
    </citation>
    <scope>NUCLEOTIDE SEQUENCE [LARGE SCALE GENOMIC DNA]</scope>
    <source>
        <strain evidence="3">cv. Xinhai21</strain>
        <tissue evidence="2">Leaf</tissue>
    </source>
</reference>
<evidence type="ECO:0000256" key="1">
    <source>
        <dbReference type="SAM" id="MobiDB-lite"/>
    </source>
</evidence>
<feature type="compositionally biased region" description="Basic and acidic residues" evidence="1">
    <location>
        <begin position="56"/>
        <end position="66"/>
    </location>
</feature>
<dbReference type="Proteomes" id="UP000239757">
    <property type="component" value="Unassembled WGS sequence"/>
</dbReference>
<protein>
    <submittedName>
        <fullName evidence="2">Uncharacterized protein</fullName>
    </submittedName>
</protein>